<dbReference type="EMBL" id="JWZX01003133">
    <property type="protein sequence ID" value="KOO24038.1"/>
    <property type="molecule type" value="Genomic_DNA"/>
</dbReference>
<reference evidence="3" key="1">
    <citation type="journal article" date="2015" name="PLoS Genet.">
        <title>Genome Sequence and Transcriptome Analyses of Chrysochromulina tobin: Metabolic Tools for Enhanced Algal Fitness in the Prominent Order Prymnesiales (Haptophyceae).</title>
        <authorList>
            <person name="Hovde B.T."/>
            <person name="Deodato C.R."/>
            <person name="Hunsperger H.M."/>
            <person name="Ryken S.A."/>
            <person name="Yost W."/>
            <person name="Jha R.K."/>
            <person name="Patterson J."/>
            <person name="Monnat R.J. Jr."/>
            <person name="Barlow S.B."/>
            <person name="Starkenburg S.R."/>
            <person name="Cattolico R.A."/>
        </authorList>
    </citation>
    <scope>NUCLEOTIDE SEQUENCE</scope>
    <source>
        <strain evidence="3">CCMP291</strain>
    </source>
</reference>
<dbReference type="Pfam" id="PF20709">
    <property type="entry name" value="DUF6823"/>
    <property type="match status" value="1"/>
</dbReference>
<keyword evidence="1" id="KW-0175">Coiled coil</keyword>
<proteinExistence type="predicted"/>
<evidence type="ECO:0000313" key="3">
    <source>
        <dbReference type="Proteomes" id="UP000037460"/>
    </source>
</evidence>
<organism evidence="2 3">
    <name type="scientific">Chrysochromulina tobinii</name>
    <dbReference type="NCBI Taxonomy" id="1460289"/>
    <lineage>
        <taxon>Eukaryota</taxon>
        <taxon>Haptista</taxon>
        <taxon>Haptophyta</taxon>
        <taxon>Prymnesiophyceae</taxon>
        <taxon>Prymnesiales</taxon>
        <taxon>Chrysochromulinaceae</taxon>
        <taxon>Chrysochromulina</taxon>
    </lineage>
</organism>
<name>A0A0M0JCV6_9EUKA</name>
<sequence>MRCSSPGMGFFDLFKESEAAKAAKEAEYRAMQEMLERRRNPAKMAAYEAEVERRREEISAKDAELKELQKTGDYVAWQKMREEGKLQASDDMEREAGDRSWGGVGLVAERIDTKLPFIDSGYVDESQPDLMGGLKKLFGGDKKDGK</sequence>
<dbReference type="InterPro" id="IPR049226">
    <property type="entry name" value="DUF6823"/>
</dbReference>
<accession>A0A0M0JCV6</accession>
<comment type="caution">
    <text evidence="2">The sequence shown here is derived from an EMBL/GenBank/DDBJ whole genome shotgun (WGS) entry which is preliminary data.</text>
</comment>
<evidence type="ECO:0000256" key="1">
    <source>
        <dbReference type="SAM" id="Coils"/>
    </source>
</evidence>
<protein>
    <submittedName>
        <fullName evidence="2">Uncharacterized protein</fullName>
    </submittedName>
</protein>
<feature type="coiled-coil region" evidence="1">
    <location>
        <begin position="44"/>
        <end position="71"/>
    </location>
</feature>
<dbReference type="AlphaFoldDB" id="A0A0M0JCV6"/>
<dbReference type="OrthoDB" id="199517at2759"/>
<evidence type="ECO:0000313" key="2">
    <source>
        <dbReference type="EMBL" id="KOO24038.1"/>
    </source>
</evidence>
<dbReference type="Proteomes" id="UP000037460">
    <property type="component" value="Unassembled WGS sequence"/>
</dbReference>
<keyword evidence="3" id="KW-1185">Reference proteome</keyword>
<gene>
    <name evidence="2" type="ORF">Ctob_003561</name>
</gene>